<keyword evidence="1" id="KW-1133">Transmembrane helix</keyword>
<evidence type="ECO:0000256" key="1">
    <source>
        <dbReference type="SAM" id="Phobius"/>
    </source>
</evidence>
<keyword evidence="2" id="KW-0131">Cell cycle</keyword>
<evidence type="ECO:0000313" key="2">
    <source>
        <dbReference type="EMBL" id="DAG04032.1"/>
    </source>
</evidence>
<sequence>MYYLLNLVFITFISIVIALVYDGTTSSGSILPFLLIALLSYLFAASYATSKYYELKDHIEKLENKKEDK</sequence>
<name>A0A8S5VBG7_9CAUD</name>
<dbReference type="GO" id="GO:0051301">
    <property type="term" value="P:cell division"/>
    <property type="evidence" value="ECO:0007669"/>
    <property type="project" value="UniProtKB-KW"/>
</dbReference>
<accession>A0A8S5VBG7</accession>
<feature type="transmembrane region" description="Helical" evidence="1">
    <location>
        <begin position="30"/>
        <end position="48"/>
    </location>
</feature>
<keyword evidence="1" id="KW-0472">Membrane</keyword>
<protein>
    <submittedName>
        <fullName evidence="2">Cell division protein</fullName>
    </submittedName>
</protein>
<keyword evidence="1" id="KW-0812">Transmembrane</keyword>
<reference evidence="2" key="1">
    <citation type="journal article" date="2021" name="Proc. Natl. Acad. Sci. U.S.A.">
        <title>A Catalog of Tens of Thousands of Viruses from Human Metagenomes Reveals Hidden Associations with Chronic Diseases.</title>
        <authorList>
            <person name="Tisza M.J."/>
            <person name="Buck C.B."/>
        </authorList>
    </citation>
    <scope>NUCLEOTIDE SEQUENCE</scope>
    <source>
        <strain evidence="2">CtbEa13</strain>
    </source>
</reference>
<keyword evidence="2" id="KW-0132">Cell division</keyword>
<proteinExistence type="predicted"/>
<dbReference type="EMBL" id="BK016237">
    <property type="protein sequence ID" value="DAG04032.1"/>
    <property type="molecule type" value="Genomic_DNA"/>
</dbReference>
<organism evidence="2">
    <name type="scientific">Myoviridae sp. ctbEa13</name>
    <dbReference type="NCBI Taxonomy" id="2825136"/>
    <lineage>
        <taxon>Viruses</taxon>
        <taxon>Duplodnaviria</taxon>
        <taxon>Heunggongvirae</taxon>
        <taxon>Uroviricota</taxon>
        <taxon>Caudoviricetes</taxon>
    </lineage>
</organism>
<feature type="transmembrane region" description="Helical" evidence="1">
    <location>
        <begin position="7"/>
        <end position="24"/>
    </location>
</feature>